<comment type="cofactor">
    <cofactor evidence="2">
        <name>thiamine diphosphate</name>
        <dbReference type="ChEBI" id="CHEBI:58937"/>
    </cofactor>
</comment>
<dbReference type="GO" id="GO:0005948">
    <property type="term" value="C:acetolactate synthase complex"/>
    <property type="evidence" value="ECO:0007669"/>
    <property type="project" value="TreeGrafter"/>
</dbReference>
<dbReference type="PROSITE" id="PS00187">
    <property type="entry name" value="TPP_ENZYMES"/>
    <property type="match status" value="1"/>
</dbReference>
<dbReference type="Gene3D" id="3.40.50.970">
    <property type="match status" value="1"/>
</dbReference>
<dbReference type="InterPro" id="IPR029061">
    <property type="entry name" value="THDP-binding"/>
</dbReference>
<dbReference type="InterPro" id="IPR011766">
    <property type="entry name" value="TPP_enzyme_TPP-bd"/>
</dbReference>
<comment type="catalytic activity">
    <reaction evidence="8">
        <text>(2R)-hydroxyhexadecanoyl-CoA = pentadecanal + formyl-CoA</text>
        <dbReference type="Rhea" id="RHEA:55212"/>
        <dbReference type="ChEBI" id="CHEBI:17302"/>
        <dbReference type="ChEBI" id="CHEBI:57376"/>
        <dbReference type="ChEBI" id="CHEBI:138654"/>
    </reaction>
    <physiologicalReaction direction="left-to-right" evidence="8">
        <dbReference type="Rhea" id="RHEA:55213"/>
    </physiologicalReaction>
</comment>
<evidence type="ECO:0000256" key="3">
    <source>
        <dbReference type="ARBA" id="ARBA00007812"/>
    </source>
</evidence>
<dbReference type="GO" id="GO:0050660">
    <property type="term" value="F:flavin adenine dinucleotide binding"/>
    <property type="evidence" value="ECO:0007669"/>
    <property type="project" value="TreeGrafter"/>
</dbReference>
<dbReference type="CDD" id="cd02004">
    <property type="entry name" value="TPP_BZL_OCoD_HPCL"/>
    <property type="match status" value="1"/>
</dbReference>
<dbReference type="GO" id="GO:0000287">
    <property type="term" value="F:magnesium ion binding"/>
    <property type="evidence" value="ECO:0007669"/>
    <property type="project" value="InterPro"/>
</dbReference>
<evidence type="ECO:0000256" key="4">
    <source>
        <dbReference type="ARBA" id="ARBA00018936"/>
    </source>
</evidence>
<organism evidence="10 11">
    <name type="scientific">Bugula neritina</name>
    <name type="common">Brown bryozoan</name>
    <name type="synonym">Sertularia neritina</name>
    <dbReference type="NCBI Taxonomy" id="10212"/>
    <lineage>
        <taxon>Eukaryota</taxon>
        <taxon>Metazoa</taxon>
        <taxon>Spiralia</taxon>
        <taxon>Lophotrochozoa</taxon>
        <taxon>Bryozoa</taxon>
        <taxon>Gymnolaemata</taxon>
        <taxon>Cheilostomatida</taxon>
        <taxon>Flustrina</taxon>
        <taxon>Buguloidea</taxon>
        <taxon>Bugulidae</taxon>
        <taxon>Bugula</taxon>
    </lineage>
</organism>
<dbReference type="AlphaFoldDB" id="A0A7J7IX68"/>
<evidence type="ECO:0000259" key="9">
    <source>
        <dbReference type="Pfam" id="PF02775"/>
    </source>
</evidence>
<dbReference type="Pfam" id="PF02775">
    <property type="entry name" value="TPP_enzyme_C"/>
    <property type="match status" value="1"/>
</dbReference>
<evidence type="ECO:0000256" key="6">
    <source>
        <dbReference type="ARBA" id="ARBA00023052"/>
    </source>
</evidence>
<protein>
    <recommendedName>
        <fullName evidence="4">2-hydroxyacyl-CoA lyase 2</fullName>
    </recommendedName>
    <alternativeName>
        <fullName evidence="7">IlvB-like protein</fullName>
    </alternativeName>
</protein>
<keyword evidence="5" id="KW-0479">Metal-binding</keyword>
<reference evidence="10" key="1">
    <citation type="submission" date="2020-06" db="EMBL/GenBank/DDBJ databases">
        <title>Draft genome of Bugula neritina, a colonial animal packing powerful symbionts and potential medicines.</title>
        <authorList>
            <person name="Rayko M."/>
        </authorList>
    </citation>
    <scope>NUCLEOTIDE SEQUENCE [LARGE SCALE GENOMIC DNA]</scope>
    <source>
        <strain evidence="10">Kwan_BN1</strain>
    </source>
</reference>
<keyword evidence="6" id="KW-0786">Thiamine pyrophosphate</keyword>
<name>A0A7J7IX68_BUGNE</name>
<dbReference type="InterPro" id="IPR045229">
    <property type="entry name" value="TPP_enz"/>
</dbReference>
<dbReference type="PANTHER" id="PTHR18968">
    <property type="entry name" value="THIAMINE PYROPHOSPHATE ENZYMES"/>
    <property type="match status" value="1"/>
</dbReference>
<dbReference type="GO" id="GO:0009099">
    <property type="term" value="P:L-valine biosynthetic process"/>
    <property type="evidence" value="ECO:0007669"/>
    <property type="project" value="TreeGrafter"/>
</dbReference>
<dbReference type="EMBL" id="VXIV02003300">
    <property type="protein sequence ID" value="KAF6018509.1"/>
    <property type="molecule type" value="Genomic_DNA"/>
</dbReference>
<dbReference type="SUPFAM" id="SSF52518">
    <property type="entry name" value="Thiamin diphosphate-binding fold (THDP-binding)"/>
    <property type="match status" value="1"/>
</dbReference>
<feature type="domain" description="Thiamine pyrophosphate enzyme TPP-binding" evidence="9">
    <location>
        <begin position="300"/>
        <end position="442"/>
    </location>
</feature>
<comment type="similarity">
    <text evidence="3">Belongs to the TPP enzyme family.</text>
</comment>
<evidence type="ECO:0000256" key="7">
    <source>
        <dbReference type="ARBA" id="ARBA00030510"/>
    </source>
</evidence>
<dbReference type="OrthoDB" id="16262at2759"/>
<comment type="cofactor">
    <cofactor evidence="1">
        <name>Mg(2+)</name>
        <dbReference type="ChEBI" id="CHEBI:18420"/>
    </cofactor>
</comment>
<keyword evidence="11" id="KW-1185">Reference proteome</keyword>
<evidence type="ECO:0000256" key="2">
    <source>
        <dbReference type="ARBA" id="ARBA00001964"/>
    </source>
</evidence>
<dbReference type="GO" id="GO:0009097">
    <property type="term" value="P:isoleucine biosynthetic process"/>
    <property type="evidence" value="ECO:0007669"/>
    <property type="project" value="TreeGrafter"/>
</dbReference>
<evidence type="ECO:0000313" key="10">
    <source>
        <dbReference type="EMBL" id="KAF6018509.1"/>
    </source>
</evidence>
<dbReference type="Proteomes" id="UP000593567">
    <property type="component" value="Unassembled WGS sequence"/>
</dbReference>
<dbReference type="PANTHER" id="PTHR18968:SF166">
    <property type="entry name" value="2-HYDROXYACYL-COA LYASE 2"/>
    <property type="match status" value="1"/>
</dbReference>
<dbReference type="InterPro" id="IPR029035">
    <property type="entry name" value="DHS-like_NAD/FAD-binding_dom"/>
</dbReference>
<proteinExistence type="inferred from homology"/>
<evidence type="ECO:0000256" key="8">
    <source>
        <dbReference type="ARBA" id="ARBA00048767"/>
    </source>
</evidence>
<evidence type="ECO:0000256" key="5">
    <source>
        <dbReference type="ARBA" id="ARBA00022723"/>
    </source>
</evidence>
<dbReference type="SUPFAM" id="SSF52467">
    <property type="entry name" value="DHS-like NAD/FAD-binding domain"/>
    <property type="match status" value="1"/>
</dbReference>
<accession>A0A7J7IX68</accession>
<comment type="caution">
    <text evidence="10">The sequence shown here is derived from an EMBL/GenBank/DDBJ whole genome shotgun (WGS) entry which is preliminary data.</text>
</comment>
<dbReference type="GO" id="GO:0030976">
    <property type="term" value="F:thiamine pyrophosphate binding"/>
    <property type="evidence" value="ECO:0007669"/>
    <property type="project" value="InterPro"/>
</dbReference>
<gene>
    <name evidence="10" type="ORF">EB796_023184</name>
</gene>
<evidence type="ECO:0000313" key="11">
    <source>
        <dbReference type="Proteomes" id="UP000593567"/>
    </source>
</evidence>
<evidence type="ECO:0000256" key="1">
    <source>
        <dbReference type="ARBA" id="ARBA00001946"/>
    </source>
</evidence>
<sequence length="465" mass="51831">MLVKANHPGPVFVEFPIDVLYNYKLVMREVGVKQGGGFMQKIVNSYLQNYVNNIFSGAWESRDTTPLPVDIPMPSLEQVNTAAAILSKAKTPVIVIGSQTLLPPTPADQIRQSLEVSWYIPCTALGSVCDFRLSYGRSLNRKAKIIAVNRDKGQLWRNSDMFWKPTVAVQADAGTFIVELQKRLGKLHVDTEWVNKLKQRMRKRRLPTDHCCEQRQRSAMENSDMFWTVAVQADAGTFIVELQKRLGKLHVDTEWVNKLKQRMRKRRKKSEEETDKHLNPLKILQTLEEEASDNTLMVADGGDFVGTAAYILRPRGPLLWLDPGAFGTLGVGGGFALGAKLCRPDCDVVIIYGDGSLGYSVAEFDTFTRHKTPVVAVVGNDAGWTQISREQVPMFGSNVACGLEYSSYELVAKGYGGDGLKIDRSNQSEMREIFKKAFADSRSGKSILLNCLIGKTNFREGSISV</sequence>
<dbReference type="InterPro" id="IPR000399">
    <property type="entry name" value="TPP-bd_CS"/>
</dbReference>
<dbReference type="Gene3D" id="3.40.50.1220">
    <property type="entry name" value="TPP-binding domain"/>
    <property type="match status" value="1"/>
</dbReference>
<dbReference type="GO" id="GO:0003984">
    <property type="term" value="F:acetolactate synthase activity"/>
    <property type="evidence" value="ECO:0007669"/>
    <property type="project" value="TreeGrafter"/>
</dbReference>